<dbReference type="Proteomes" id="UP001219355">
    <property type="component" value="Chromosome 2"/>
</dbReference>
<keyword evidence="4" id="KW-0964">Secreted</keyword>
<keyword evidence="11" id="KW-0472">Membrane</keyword>
<organism evidence="14 15">
    <name type="scientific">Emydomyces testavorans</name>
    <dbReference type="NCBI Taxonomy" id="2070801"/>
    <lineage>
        <taxon>Eukaryota</taxon>
        <taxon>Fungi</taxon>
        <taxon>Dikarya</taxon>
        <taxon>Ascomycota</taxon>
        <taxon>Pezizomycotina</taxon>
        <taxon>Eurotiomycetes</taxon>
        <taxon>Eurotiomycetidae</taxon>
        <taxon>Onygenales</taxon>
        <taxon>Nannizziopsiaceae</taxon>
        <taxon>Emydomyces</taxon>
    </lineage>
</organism>
<dbReference type="Pfam" id="PF05730">
    <property type="entry name" value="CFEM"/>
    <property type="match status" value="1"/>
</dbReference>
<dbReference type="GO" id="GO:0098552">
    <property type="term" value="C:side of membrane"/>
    <property type="evidence" value="ECO:0007669"/>
    <property type="project" value="UniProtKB-KW"/>
</dbReference>
<evidence type="ECO:0000313" key="15">
    <source>
        <dbReference type="Proteomes" id="UP001219355"/>
    </source>
</evidence>
<evidence type="ECO:0000256" key="5">
    <source>
        <dbReference type="ARBA" id="ARBA00022622"/>
    </source>
</evidence>
<evidence type="ECO:0000313" key="14">
    <source>
        <dbReference type="EMBL" id="WEW59013.1"/>
    </source>
</evidence>
<protein>
    <recommendedName>
        <fullName evidence="13">CFEM domain-containing protein</fullName>
    </recommendedName>
</protein>
<feature type="compositionally biased region" description="Basic and acidic residues" evidence="10">
    <location>
        <begin position="99"/>
        <end position="110"/>
    </location>
</feature>
<evidence type="ECO:0000256" key="9">
    <source>
        <dbReference type="PROSITE-ProRule" id="PRU01356"/>
    </source>
</evidence>
<dbReference type="SMART" id="SM00747">
    <property type="entry name" value="CFEM"/>
    <property type="match status" value="1"/>
</dbReference>
<comment type="subcellular location">
    <subcellularLocation>
        <location evidence="1">Membrane</location>
        <topology evidence="1">Lipid-anchor</topology>
        <topology evidence="1">GPI-anchor</topology>
    </subcellularLocation>
    <subcellularLocation>
        <location evidence="2">Secreted</location>
    </subcellularLocation>
</comment>
<evidence type="ECO:0000256" key="7">
    <source>
        <dbReference type="ARBA" id="ARBA00023157"/>
    </source>
</evidence>
<keyword evidence="5" id="KW-0336">GPI-anchor</keyword>
<evidence type="ECO:0000259" key="13">
    <source>
        <dbReference type="PROSITE" id="PS52012"/>
    </source>
</evidence>
<evidence type="ECO:0000256" key="2">
    <source>
        <dbReference type="ARBA" id="ARBA00004613"/>
    </source>
</evidence>
<keyword evidence="11" id="KW-0812">Transmembrane</keyword>
<feature type="region of interest" description="Disordered" evidence="10">
    <location>
        <begin position="87"/>
        <end position="114"/>
    </location>
</feature>
<keyword evidence="15" id="KW-1185">Reference proteome</keyword>
<evidence type="ECO:0000256" key="4">
    <source>
        <dbReference type="ARBA" id="ARBA00022525"/>
    </source>
</evidence>
<dbReference type="InterPro" id="IPR008427">
    <property type="entry name" value="Extracellular_membr_CFEM_dom"/>
</dbReference>
<keyword evidence="7 9" id="KW-1015">Disulfide bond</keyword>
<dbReference type="EMBL" id="CP120628">
    <property type="protein sequence ID" value="WEW59013.1"/>
    <property type="molecule type" value="Genomic_DNA"/>
</dbReference>
<reference evidence="14" key="1">
    <citation type="submission" date="2023-03" db="EMBL/GenBank/DDBJ databases">
        <title>Emydomyces testavorans Genome Sequence.</title>
        <authorList>
            <person name="Hoyer L."/>
        </authorList>
    </citation>
    <scope>NUCLEOTIDE SEQUENCE</scope>
    <source>
        <strain evidence="14">16-2883</strain>
    </source>
</reference>
<gene>
    <name evidence="14" type="ORF">PRK78_004481</name>
</gene>
<evidence type="ECO:0000256" key="12">
    <source>
        <dbReference type="SAM" id="SignalP"/>
    </source>
</evidence>
<feature type="domain" description="CFEM" evidence="13">
    <location>
        <begin position="1"/>
        <end position="108"/>
    </location>
</feature>
<evidence type="ECO:0000256" key="11">
    <source>
        <dbReference type="SAM" id="Phobius"/>
    </source>
</evidence>
<comment type="caution">
    <text evidence="9">Lacks conserved residue(s) required for the propagation of feature annotation.</text>
</comment>
<comment type="similarity">
    <text evidence="3">Belongs to the RBT5 family.</text>
</comment>
<evidence type="ECO:0000256" key="1">
    <source>
        <dbReference type="ARBA" id="ARBA00004589"/>
    </source>
</evidence>
<evidence type="ECO:0000256" key="3">
    <source>
        <dbReference type="ARBA" id="ARBA00010031"/>
    </source>
</evidence>
<evidence type="ECO:0000256" key="6">
    <source>
        <dbReference type="ARBA" id="ARBA00022729"/>
    </source>
</evidence>
<accession>A0AAF0DIM2</accession>
<keyword evidence="5" id="KW-0325">Glycoprotein</keyword>
<evidence type="ECO:0000256" key="8">
    <source>
        <dbReference type="ARBA" id="ARBA00023288"/>
    </source>
</evidence>
<dbReference type="GO" id="GO:0005576">
    <property type="term" value="C:extracellular region"/>
    <property type="evidence" value="ECO:0007669"/>
    <property type="project" value="UniProtKB-SubCell"/>
</dbReference>
<feature type="chain" id="PRO_5041912368" description="CFEM domain-containing protein" evidence="12">
    <location>
        <begin position="19"/>
        <end position="202"/>
    </location>
</feature>
<name>A0AAF0DIM2_9EURO</name>
<evidence type="ECO:0000256" key="10">
    <source>
        <dbReference type="SAM" id="MobiDB-lite"/>
    </source>
</evidence>
<feature type="disulfide bond" evidence="9">
    <location>
        <begin position="48"/>
        <end position="81"/>
    </location>
</feature>
<feature type="signal peptide" evidence="12">
    <location>
        <begin position="1"/>
        <end position="18"/>
    </location>
</feature>
<keyword evidence="8" id="KW-0449">Lipoprotein</keyword>
<dbReference type="AlphaFoldDB" id="A0AAF0DIM2"/>
<proteinExistence type="inferred from homology"/>
<keyword evidence="11" id="KW-1133">Transmembrane helix</keyword>
<keyword evidence="6 12" id="KW-0732">Signal</keyword>
<feature type="transmembrane region" description="Helical" evidence="11">
    <location>
        <begin position="129"/>
        <end position="147"/>
    </location>
</feature>
<dbReference type="PROSITE" id="PS52012">
    <property type="entry name" value="CFEM"/>
    <property type="match status" value="1"/>
</dbReference>
<sequence>MKLTNAFIAAILAGGSLAVEVPACSKRCFDNAASNRGCNVPVEYTCLCVASPISNDFYRCIWELCGPADRTLARNVVNKQCGRPTQAAQQATAGNNEAPVKRSEAPETQHHSTKQAQKWKKVFMDIFDFAIYCLTIALILVICILLMRFGRAVLKDDVDPWVLPQTENRSQVTICENRASGSFITKPPFRRRKPAQVHKLAV</sequence>